<feature type="compositionally biased region" description="Basic and acidic residues" evidence="9">
    <location>
        <begin position="82"/>
        <end position="99"/>
    </location>
</feature>
<evidence type="ECO:0000256" key="3">
    <source>
        <dbReference type="ARBA" id="ARBA00022692"/>
    </source>
</evidence>
<comment type="subcellular location">
    <subcellularLocation>
        <location evidence="1">Golgi apparatus membrane</location>
        <topology evidence="1">Single-pass type II membrane protein</topology>
    </subcellularLocation>
</comment>
<feature type="transmembrane region" description="Helical" evidence="10">
    <location>
        <begin position="505"/>
        <end position="525"/>
    </location>
</feature>
<comment type="similarity">
    <text evidence="2">Belongs to the glycosyl hydrolase 99 family.</text>
</comment>
<evidence type="ECO:0000256" key="5">
    <source>
        <dbReference type="ARBA" id="ARBA00022968"/>
    </source>
</evidence>
<feature type="transmembrane region" description="Helical" evidence="10">
    <location>
        <begin position="28"/>
        <end position="45"/>
    </location>
</feature>
<dbReference type="OrthoDB" id="406152at2759"/>
<evidence type="ECO:0000256" key="2">
    <source>
        <dbReference type="ARBA" id="ARBA00009559"/>
    </source>
</evidence>
<keyword evidence="6 10" id="KW-1133">Transmembrane helix</keyword>
<dbReference type="GO" id="GO:0004559">
    <property type="term" value="F:alpha-mannosidase activity"/>
    <property type="evidence" value="ECO:0007669"/>
    <property type="project" value="TreeGrafter"/>
</dbReference>
<organism evidence="11 12">
    <name type="scientific">Reticulomyxa filosa</name>
    <dbReference type="NCBI Taxonomy" id="46433"/>
    <lineage>
        <taxon>Eukaryota</taxon>
        <taxon>Sar</taxon>
        <taxon>Rhizaria</taxon>
        <taxon>Retaria</taxon>
        <taxon>Foraminifera</taxon>
        <taxon>Monothalamids</taxon>
        <taxon>Reticulomyxidae</taxon>
        <taxon>Reticulomyxa</taxon>
    </lineage>
</organism>
<dbReference type="Proteomes" id="UP000023152">
    <property type="component" value="Unassembled WGS sequence"/>
</dbReference>
<evidence type="ECO:0000256" key="7">
    <source>
        <dbReference type="ARBA" id="ARBA00023034"/>
    </source>
</evidence>
<dbReference type="AlphaFoldDB" id="X6MGF7"/>
<dbReference type="GO" id="GO:0000139">
    <property type="term" value="C:Golgi membrane"/>
    <property type="evidence" value="ECO:0007669"/>
    <property type="project" value="UniProtKB-SubCell"/>
</dbReference>
<proteinExistence type="inferred from homology"/>
<reference evidence="11 12" key="1">
    <citation type="journal article" date="2013" name="Curr. Biol.">
        <title>The Genome of the Foraminiferan Reticulomyxa filosa.</title>
        <authorList>
            <person name="Glockner G."/>
            <person name="Hulsmann N."/>
            <person name="Schleicher M."/>
            <person name="Noegel A.A."/>
            <person name="Eichinger L."/>
            <person name="Gallinger C."/>
            <person name="Pawlowski J."/>
            <person name="Sierra R."/>
            <person name="Euteneuer U."/>
            <person name="Pillet L."/>
            <person name="Moustafa A."/>
            <person name="Platzer M."/>
            <person name="Groth M."/>
            <person name="Szafranski K."/>
            <person name="Schliwa M."/>
        </authorList>
    </citation>
    <scope>NUCLEOTIDE SEQUENCE [LARGE SCALE GENOMIC DNA]</scope>
</reference>
<keyword evidence="3 10" id="KW-0812">Transmembrane</keyword>
<evidence type="ECO:0000256" key="6">
    <source>
        <dbReference type="ARBA" id="ARBA00022989"/>
    </source>
</evidence>
<evidence type="ECO:0000313" key="12">
    <source>
        <dbReference type="Proteomes" id="UP000023152"/>
    </source>
</evidence>
<dbReference type="InterPro" id="IPR026071">
    <property type="entry name" value="Glyco_Hydrolase_99"/>
</dbReference>
<name>X6MGF7_RETFI</name>
<evidence type="ECO:0000313" key="11">
    <source>
        <dbReference type="EMBL" id="ETO12492.1"/>
    </source>
</evidence>
<evidence type="ECO:0000256" key="1">
    <source>
        <dbReference type="ARBA" id="ARBA00004323"/>
    </source>
</evidence>
<evidence type="ECO:0000256" key="4">
    <source>
        <dbReference type="ARBA" id="ARBA00022801"/>
    </source>
</evidence>
<dbReference type="PANTHER" id="PTHR13572:SF4">
    <property type="entry name" value="RE57134P"/>
    <property type="match status" value="1"/>
</dbReference>
<gene>
    <name evidence="11" type="ORF">RFI_24886</name>
</gene>
<dbReference type="PANTHER" id="PTHR13572">
    <property type="entry name" value="ENDO-ALPHA-1,2-MANNOSIDASE"/>
    <property type="match status" value="1"/>
</dbReference>
<feature type="region of interest" description="Disordered" evidence="9">
    <location>
        <begin position="80"/>
        <end position="99"/>
    </location>
</feature>
<comment type="caution">
    <text evidence="11">The sequence shown here is derived from an EMBL/GenBank/DDBJ whole genome shotgun (WGS) entry which is preliminary data.</text>
</comment>
<dbReference type="Pfam" id="PF16317">
    <property type="entry name" value="Glyco_hydro_99"/>
    <property type="match status" value="1"/>
</dbReference>
<protein>
    <submittedName>
        <fullName evidence="11">Mannosidase, endo-alpha</fullName>
    </submittedName>
</protein>
<dbReference type="Gene3D" id="3.20.20.80">
    <property type="entry name" value="Glycosidases"/>
    <property type="match status" value="1"/>
</dbReference>
<keyword evidence="12" id="KW-1185">Reference proteome</keyword>
<feature type="transmembrane region" description="Helical" evidence="10">
    <location>
        <begin position="476"/>
        <end position="498"/>
    </location>
</feature>
<keyword evidence="5" id="KW-0735">Signal-anchor</keyword>
<keyword evidence="8 10" id="KW-0472">Membrane</keyword>
<evidence type="ECO:0000256" key="10">
    <source>
        <dbReference type="SAM" id="Phobius"/>
    </source>
</evidence>
<evidence type="ECO:0000256" key="9">
    <source>
        <dbReference type="SAM" id="MobiDB-lite"/>
    </source>
</evidence>
<accession>X6MGF7</accession>
<dbReference type="CDD" id="cd11574">
    <property type="entry name" value="GH99"/>
    <property type="match status" value="1"/>
</dbReference>
<sequence length="540" mass="63314">MFPSLNKKVPFWKLLERRIGRRLTLHKGHIITVGIIFLVVVFLLWRQLPKANNADKALNANEDKRSEALAEKKAILPNKVQQEQEQKSKSNELKPSKETKIRDQKQILESMGQVHIFYYPWYGNIETDKEWVHWNHDILPHWSEMENAKYEIGKEFEPCEDIGSVFYPSLKCYSSRDAQVITTHAFDHLANRANVNVLIVSWHSPLVDQKNMYKKDTITSDNLKKLFEVISEANANLMKSNHTNTDGLVKIGIHLEPYDHRTAESTVKDIQYLFDQFGGEAYANTFANLFYVYDSYKMANAEWRRMFAQIRNTKYDGIFLGLYLDDTSEKHILESGFDGFYTYFGSQLFTKGSNFHNWDQLNAFAYKHNLIFVPSVSPGYDDTRIRPWNAMNTQPRKNGAYYKDYWNAIFKINALTPHQPIRFVSITSFNEWHEGTQIEPSISYTSTKTKFTYHDYRNEGGEFAYLQITKDCVAEFYKIFAIMIFIFFWTLIFWQVILTTDKIKLYVLQLFLFIIDVILTQQLSIKHIFDISLLKKGCST</sequence>
<keyword evidence="4" id="KW-0378">Hydrolase</keyword>
<keyword evidence="7" id="KW-0333">Golgi apparatus</keyword>
<dbReference type="EMBL" id="ASPP01021363">
    <property type="protein sequence ID" value="ETO12492.1"/>
    <property type="molecule type" value="Genomic_DNA"/>
</dbReference>
<evidence type="ECO:0000256" key="8">
    <source>
        <dbReference type="ARBA" id="ARBA00023136"/>
    </source>
</evidence>